<evidence type="ECO:0000313" key="10">
    <source>
        <dbReference type="Proteomes" id="UP000789390"/>
    </source>
</evidence>
<protein>
    <recommendedName>
        <fullName evidence="8">Peptidase S1 domain-containing protein</fullName>
    </recommendedName>
</protein>
<dbReference type="EMBL" id="CAKKLH010000303">
    <property type="protein sequence ID" value="CAH0110349.1"/>
    <property type="molecule type" value="Genomic_DNA"/>
</dbReference>
<evidence type="ECO:0000256" key="2">
    <source>
        <dbReference type="ARBA" id="ARBA00022670"/>
    </source>
</evidence>
<dbReference type="Gene3D" id="2.40.10.10">
    <property type="entry name" value="Trypsin-like serine proteases"/>
    <property type="match status" value="1"/>
</dbReference>
<evidence type="ECO:0000256" key="1">
    <source>
        <dbReference type="ARBA" id="ARBA00007664"/>
    </source>
</evidence>
<comment type="similarity">
    <text evidence="1">Belongs to the peptidase S1 family.</text>
</comment>
<dbReference type="PROSITE" id="PS00134">
    <property type="entry name" value="TRYPSIN_HIS"/>
    <property type="match status" value="1"/>
</dbReference>
<comment type="caution">
    <text evidence="9">The sequence shown here is derived from an EMBL/GenBank/DDBJ whole genome shotgun (WGS) entry which is preliminary data.</text>
</comment>
<feature type="domain" description="Peptidase S1" evidence="8">
    <location>
        <begin position="32"/>
        <end position="268"/>
    </location>
</feature>
<dbReference type="PROSITE" id="PS00135">
    <property type="entry name" value="TRYPSIN_SER"/>
    <property type="match status" value="1"/>
</dbReference>
<dbReference type="SMART" id="SM00020">
    <property type="entry name" value="Tryp_SPc"/>
    <property type="match status" value="1"/>
</dbReference>
<evidence type="ECO:0000256" key="4">
    <source>
        <dbReference type="ARBA" id="ARBA00022825"/>
    </source>
</evidence>
<dbReference type="PRINTS" id="PR00722">
    <property type="entry name" value="CHYMOTRYPSIN"/>
</dbReference>
<dbReference type="InterPro" id="IPR018114">
    <property type="entry name" value="TRYPSIN_HIS"/>
</dbReference>
<gene>
    <name evidence="9" type="ORF">DGAL_LOCUS13913</name>
</gene>
<organism evidence="9 10">
    <name type="scientific">Daphnia galeata</name>
    <dbReference type="NCBI Taxonomy" id="27404"/>
    <lineage>
        <taxon>Eukaryota</taxon>
        <taxon>Metazoa</taxon>
        <taxon>Ecdysozoa</taxon>
        <taxon>Arthropoda</taxon>
        <taxon>Crustacea</taxon>
        <taxon>Branchiopoda</taxon>
        <taxon>Diplostraca</taxon>
        <taxon>Cladocera</taxon>
        <taxon>Anomopoda</taxon>
        <taxon>Daphniidae</taxon>
        <taxon>Daphnia</taxon>
    </lineage>
</organism>
<dbReference type="InterPro" id="IPR009003">
    <property type="entry name" value="Peptidase_S1_PA"/>
</dbReference>
<feature type="signal peptide" evidence="7">
    <location>
        <begin position="1"/>
        <end position="19"/>
    </location>
</feature>
<evidence type="ECO:0000256" key="7">
    <source>
        <dbReference type="SAM" id="SignalP"/>
    </source>
</evidence>
<dbReference type="InterPro" id="IPR033116">
    <property type="entry name" value="TRYPSIN_SER"/>
</dbReference>
<feature type="chain" id="PRO_5035274040" description="Peptidase S1 domain-containing protein" evidence="7">
    <location>
        <begin position="20"/>
        <end position="268"/>
    </location>
</feature>
<accession>A0A8J2WT01</accession>
<keyword evidence="2 6" id="KW-0645">Protease</keyword>
<reference evidence="9" key="1">
    <citation type="submission" date="2021-11" db="EMBL/GenBank/DDBJ databases">
        <authorList>
            <person name="Schell T."/>
        </authorList>
    </citation>
    <scope>NUCLEOTIDE SEQUENCE</scope>
    <source>
        <strain evidence="9">M5</strain>
    </source>
</reference>
<evidence type="ECO:0000256" key="5">
    <source>
        <dbReference type="ARBA" id="ARBA00023157"/>
    </source>
</evidence>
<evidence type="ECO:0000313" key="9">
    <source>
        <dbReference type="EMBL" id="CAH0110349.1"/>
    </source>
</evidence>
<keyword evidence="4 6" id="KW-0720">Serine protease</keyword>
<dbReference type="GO" id="GO:0004252">
    <property type="term" value="F:serine-type endopeptidase activity"/>
    <property type="evidence" value="ECO:0007669"/>
    <property type="project" value="InterPro"/>
</dbReference>
<evidence type="ECO:0000256" key="6">
    <source>
        <dbReference type="RuleBase" id="RU363034"/>
    </source>
</evidence>
<dbReference type="GO" id="GO:0006508">
    <property type="term" value="P:proteolysis"/>
    <property type="evidence" value="ECO:0007669"/>
    <property type="project" value="UniProtKB-KW"/>
</dbReference>
<dbReference type="CDD" id="cd00190">
    <property type="entry name" value="Tryp_SPc"/>
    <property type="match status" value="1"/>
</dbReference>
<evidence type="ECO:0000259" key="8">
    <source>
        <dbReference type="PROSITE" id="PS50240"/>
    </source>
</evidence>
<dbReference type="InterPro" id="IPR043504">
    <property type="entry name" value="Peptidase_S1_PA_chymotrypsin"/>
</dbReference>
<dbReference type="PANTHER" id="PTHR24276:SF91">
    <property type="entry name" value="AT26814P-RELATED"/>
    <property type="match status" value="1"/>
</dbReference>
<dbReference type="InterPro" id="IPR050430">
    <property type="entry name" value="Peptidase_S1"/>
</dbReference>
<dbReference type="InterPro" id="IPR001314">
    <property type="entry name" value="Peptidase_S1A"/>
</dbReference>
<keyword evidence="3 6" id="KW-0378">Hydrolase</keyword>
<evidence type="ECO:0000256" key="3">
    <source>
        <dbReference type="ARBA" id="ARBA00022801"/>
    </source>
</evidence>
<dbReference type="FunFam" id="2.40.10.10:FF:000408">
    <property type="match status" value="1"/>
</dbReference>
<dbReference type="Proteomes" id="UP000789390">
    <property type="component" value="Unassembled WGS sequence"/>
</dbReference>
<keyword evidence="7" id="KW-0732">Signal</keyword>
<dbReference type="PROSITE" id="PS50240">
    <property type="entry name" value="TRYPSIN_DOM"/>
    <property type="match status" value="1"/>
</dbReference>
<keyword evidence="5" id="KW-1015">Disulfide bond</keyword>
<sequence>MKKLSIIFTMFALSYAVHQEPLFDKNEDIDHIVGGKKAKLGSFQFLAVLLRDGESFCGGSLVTSNCVLTAAHCVDYIKPKDYSSIKLILNTSTINPIDSKAIERGVKNIVHHKNYNSGTSVNDIALITLDSPVEDIKPIPLPRIGSTLSYAGMWGTVIGFGRTQKTLADDESSGNGSNTLMESSLQIITNSQCSAMYAESKDAKISASMLCAYAAGTDTCQGDSGGPLIVDGIQIGIVSWGYGCADPKYAGVYTRLTFFYSWIRSNLV</sequence>
<dbReference type="Pfam" id="PF00089">
    <property type="entry name" value="Trypsin"/>
    <property type="match status" value="1"/>
</dbReference>
<keyword evidence="10" id="KW-1185">Reference proteome</keyword>
<proteinExistence type="inferred from homology"/>
<dbReference type="PANTHER" id="PTHR24276">
    <property type="entry name" value="POLYSERASE-RELATED"/>
    <property type="match status" value="1"/>
</dbReference>
<name>A0A8J2WT01_9CRUS</name>
<dbReference type="SUPFAM" id="SSF50494">
    <property type="entry name" value="Trypsin-like serine proteases"/>
    <property type="match status" value="1"/>
</dbReference>
<dbReference type="OrthoDB" id="6380398at2759"/>
<dbReference type="AlphaFoldDB" id="A0A8J2WT01"/>
<dbReference type="InterPro" id="IPR001254">
    <property type="entry name" value="Trypsin_dom"/>
</dbReference>